<sequence>MQNIYSLEAYIEIKYSSFEASSKKIVTNNIKISFFP</sequence>
<dbReference type="EMBL" id="HACA01012828">
    <property type="protein sequence ID" value="CDW30189.1"/>
    <property type="molecule type" value="Transcribed_RNA"/>
</dbReference>
<dbReference type="AlphaFoldDB" id="A0A0K2TW11"/>
<accession>A0A0K2TW11</accession>
<evidence type="ECO:0000313" key="1">
    <source>
        <dbReference type="EMBL" id="CDW30189.1"/>
    </source>
</evidence>
<organism evidence="1">
    <name type="scientific">Lepeophtheirus salmonis</name>
    <name type="common">Salmon louse</name>
    <name type="synonym">Caligus salmonis</name>
    <dbReference type="NCBI Taxonomy" id="72036"/>
    <lineage>
        <taxon>Eukaryota</taxon>
        <taxon>Metazoa</taxon>
        <taxon>Ecdysozoa</taxon>
        <taxon>Arthropoda</taxon>
        <taxon>Crustacea</taxon>
        <taxon>Multicrustacea</taxon>
        <taxon>Hexanauplia</taxon>
        <taxon>Copepoda</taxon>
        <taxon>Siphonostomatoida</taxon>
        <taxon>Caligidae</taxon>
        <taxon>Lepeophtheirus</taxon>
    </lineage>
</organism>
<proteinExistence type="predicted"/>
<protein>
    <submittedName>
        <fullName evidence="1">Uncharacterized protein</fullName>
    </submittedName>
</protein>
<name>A0A0K2TW11_LEPSM</name>
<feature type="non-terminal residue" evidence="1">
    <location>
        <position position="36"/>
    </location>
</feature>
<reference evidence="1" key="1">
    <citation type="submission" date="2014-05" db="EMBL/GenBank/DDBJ databases">
        <authorList>
            <person name="Chronopoulou M."/>
        </authorList>
    </citation>
    <scope>NUCLEOTIDE SEQUENCE</scope>
    <source>
        <tissue evidence="1">Whole organism</tissue>
    </source>
</reference>